<evidence type="ECO:0000256" key="4">
    <source>
        <dbReference type="SAM" id="MobiDB-lite"/>
    </source>
</evidence>
<dbReference type="InterPro" id="IPR016897">
    <property type="entry name" value="SKP1"/>
</dbReference>
<proteinExistence type="inferred from homology"/>
<sequence>MLLFVTYLTQYIYENLWLINKQTHRFTTFINLSPFHSIVLSILKIFFIKFLPEKGKKMSTKMIVLKSNDGFTFEIEEAAARRSQVIARMIEDDCYKDIPIQNVNGKILALVTEYCKKHPFVPDAKPTSVDDANPTSVDDTNPSSVADANPTSKEDLKKWDEEFMQIDDQSTIFDLILAANYLDIKSLGDLACQAVADMIKDKTTDQIRTDFNINGDYTPAEENDIIEKNKWAFE</sequence>
<evidence type="ECO:0000256" key="3">
    <source>
        <dbReference type="ARBA" id="ARBA00022786"/>
    </source>
</evidence>
<evidence type="ECO:0000259" key="5">
    <source>
        <dbReference type="Pfam" id="PF01466"/>
    </source>
</evidence>
<comment type="similarity">
    <text evidence="2">Belongs to the SKP1 family.</text>
</comment>
<feature type="region of interest" description="Disordered" evidence="4">
    <location>
        <begin position="125"/>
        <end position="154"/>
    </location>
</feature>
<feature type="domain" description="SKP1 component POZ" evidence="6">
    <location>
        <begin position="61"/>
        <end position="118"/>
    </location>
</feature>
<dbReference type="PANTHER" id="PTHR11165">
    <property type="entry name" value="SKP1"/>
    <property type="match status" value="1"/>
</dbReference>
<evidence type="ECO:0000313" key="7">
    <source>
        <dbReference type="Proteomes" id="UP000694864"/>
    </source>
</evidence>
<dbReference type="InterPro" id="IPR001232">
    <property type="entry name" value="SKP1-like"/>
</dbReference>
<organism evidence="7 8">
    <name type="scientific">Camelina sativa</name>
    <name type="common">False flax</name>
    <name type="synonym">Myagrum sativum</name>
    <dbReference type="NCBI Taxonomy" id="90675"/>
    <lineage>
        <taxon>Eukaryota</taxon>
        <taxon>Viridiplantae</taxon>
        <taxon>Streptophyta</taxon>
        <taxon>Embryophyta</taxon>
        <taxon>Tracheophyta</taxon>
        <taxon>Spermatophyta</taxon>
        <taxon>Magnoliopsida</taxon>
        <taxon>eudicotyledons</taxon>
        <taxon>Gunneridae</taxon>
        <taxon>Pentapetalae</taxon>
        <taxon>rosids</taxon>
        <taxon>malvids</taxon>
        <taxon>Brassicales</taxon>
        <taxon>Brassicaceae</taxon>
        <taxon>Camelineae</taxon>
        <taxon>Camelina</taxon>
    </lineage>
</organism>
<dbReference type="SUPFAM" id="SSF81382">
    <property type="entry name" value="Skp1 dimerisation domain-like"/>
    <property type="match status" value="1"/>
</dbReference>
<dbReference type="InterPro" id="IPR016073">
    <property type="entry name" value="Skp1_comp_POZ"/>
</dbReference>
<dbReference type="InterPro" id="IPR011333">
    <property type="entry name" value="SKP1/BTB/POZ_sf"/>
</dbReference>
<reference evidence="8" key="2">
    <citation type="submission" date="2025-08" db="UniProtKB">
        <authorList>
            <consortium name="RefSeq"/>
        </authorList>
    </citation>
    <scope>IDENTIFICATION</scope>
    <source>
        <tissue evidence="8">Leaf</tissue>
    </source>
</reference>
<evidence type="ECO:0000256" key="1">
    <source>
        <dbReference type="ARBA" id="ARBA00004906"/>
    </source>
</evidence>
<feature type="domain" description="SKP1 component dimerisation" evidence="5">
    <location>
        <begin position="185"/>
        <end position="232"/>
    </location>
</feature>
<protein>
    <submittedName>
        <fullName evidence="8">SKP1-like protein 11</fullName>
    </submittedName>
</protein>
<feature type="compositionally biased region" description="Polar residues" evidence="4">
    <location>
        <begin position="133"/>
        <end position="151"/>
    </location>
</feature>
<dbReference type="SUPFAM" id="SSF54695">
    <property type="entry name" value="POZ domain"/>
    <property type="match status" value="1"/>
</dbReference>
<dbReference type="InterPro" id="IPR036296">
    <property type="entry name" value="SKP1-like_dim_sf"/>
</dbReference>
<accession>A0ABM0W6N5</accession>
<reference evidence="7" key="1">
    <citation type="journal article" date="2014" name="Nat. Commun.">
        <title>The emerging biofuel crop Camelina sativa retains a highly undifferentiated hexaploid genome structure.</title>
        <authorList>
            <person name="Kagale S."/>
            <person name="Koh C."/>
            <person name="Nixon J."/>
            <person name="Bollina V."/>
            <person name="Clarke W.E."/>
            <person name="Tuteja R."/>
            <person name="Spillane C."/>
            <person name="Robinson S.J."/>
            <person name="Links M.G."/>
            <person name="Clarke C."/>
            <person name="Higgins E.E."/>
            <person name="Huebert T."/>
            <person name="Sharpe A.G."/>
            <person name="Parkin I.A."/>
        </authorList>
    </citation>
    <scope>NUCLEOTIDE SEQUENCE [LARGE SCALE GENOMIC DNA]</scope>
    <source>
        <strain evidence="7">cv. DH55</strain>
    </source>
</reference>
<name>A0ABM0W6N5_CAMSA</name>
<dbReference type="CDD" id="cd18322">
    <property type="entry name" value="BTB_POZ_SKP1"/>
    <property type="match status" value="1"/>
</dbReference>
<dbReference type="Proteomes" id="UP000694864">
    <property type="component" value="Chromosome 15"/>
</dbReference>
<keyword evidence="7" id="KW-1185">Reference proteome</keyword>
<dbReference type="SMART" id="SM00512">
    <property type="entry name" value="Skp1"/>
    <property type="match status" value="1"/>
</dbReference>
<gene>
    <name evidence="8" type="primary">LOC104746628</name>
</gene>
<keyword evidence="3" id="KW-0833">Ubl conjugation pathway</keyword>
<evidence type="ECO:0000313" key="8">
    <source>
        <dbReference type="RefSeq" id="XP_010466449.2"/>
    </source>
</evidence>
<comment type="pathway">
    <text evidence="1">Protein modification; protein ubiquitination.</text>
</comment>
<evidence type="ECO:0000256" key="2">
    <source>
        <dbReference type="ARBA" id="ARBA00009993"/>
    </source>
</evidence>
<evidence type="ECO:0000259" key="6">
    <source>
        <dbReference type="Pfam" id="PF03931"/>
    </source>
</evidence>
<dbReference type="Gene3D" id="3.30.710.10">
    <property type="entry name" value="Potassium Channel Kv1.1, Chain A"/>
    <property type="match status" value="1"/>
</dbReference>
<dbReference type="InterPro" id="IPR016072">
    <property type="entry name" value="Skp1_comp_dimer"/>
</dbReference>
<dbReference type="RefSeq" id="XP_010466449.2">
    <property type="nucleotide sequence ID" value="XM_010468147.2"/>
</dbReference>
<dbReference type="GeneID" id="104746628"/>
<dbReference type="Pfam" id="PF01466">
    <property type="entry name" value="Skp1"/>
    <property type="match status" value="1"/>
</dbReference>
<dbReference type="Pfam" id="PF03931">
    <property type="entry name" value="Skp1_POZ"/>
    <property type="match status" value="1"/>
</dbReference>